<gene>
    <name evidence="2" type="ORF">ODALV1_LOCUS24732</name>
</gene>
<reference evidence="2 3" key="1">
    <citation type="submission" date="2024-08" db="EMBL/GenBank/DDBJ databases">
        <authorList>
            <person name="Cucini C."/>
            <person name="Frati F."/>
        </authorList>
    </citation>
    <scope>NUCLEOTIDE SEQUENCE [LARGE SCALE GENOMIC DNA]</scope>
</reference>
<feature type="chain" id="PRO_5047476616" evidence="1">
    <location>
        <begin position="21"/>
        <end position="107"/>
    </location>
</feature>
<proteinExistence type="predicted"/>
<keyword evidence="3" id="KW-1185">Reference proteome</keyword>
<keyword evidence="1" id="KW-0732">Signal</keyword>
<accession>A0ABP1RPU5</accession>
<dbReference type="Proteomes" id="UP001642540">
    <property type="component" value="Unassembled WGS sequence"/>
</dbReference>
<evidence type="ECO:0000256" key="1">
    <source>
        <dbReference type="SAM" id="SignalP"/>
    </source>
</evidence>
<feature type="signal peptide" evidence="1">
    <location>
        <begin position="1"/>
        <end position="20"/>
    </location>
</feature>
<organism evidence="2 3">
    <name type="scientific">Orchesella dallaii</name>
    <dbReference type="NCBI Taxonomy" id="48710"/>
    <lineage>
        <taxon>Eukaryota</taxon>
        <taxon>Metazoa</taxon>
        <taxon>Ecdysozoa</taxon>
        <taxon>Arthropoda</taxon>
        <taxon>Hexapoda</taxon>
        <taxon>Collembola</taxon>
        <taxon>Entomobryomorpha</taxon>
        <taxon>Entomobryoidea</taxon>
        <taxon>Orchesellidae</taxon>
        <taxon>Orchesellinae</taxon>
        <taxon>Orchesella</taxon>
    </lineage>
</organism>
<comment type="caution">
    <text evidence="2">The sequence shown here is derived from an EMBL/GenBank/DDBJ whole genome shotgun (WGS) entry which is preliminary data.</text>
</comment>
<name>A0ABP1RPU5_9HEXA</name>
<dbReference type="EMBL" id="CAXLJM020000093">
    <property type="protein sequence ID" value="CAL8132728.1"/>
    <property type="molecule type" value="Genomic_DNA"/>
</dbReference>
<protein>
    <submittedName>
        <fullName evidence="2">Uncharacterized protein</fullName>
    </submittedName>
</protein>
<evidence type="ECO:0000313" key="3">
    <source>
        <dbReference type="Proteomes" id="UP001642540"/>
    </source>
</evidence>
<sequence>MGSKTLILFGILAFVAIAQCKPPFEIGIIRFVPVPPPFDDTRGVVCTLGEDVDICQQKHAVQLKQNNQKELAHLNKWIDGLDEYGKANWQKHHALVAQRYKELLESV</sequence>
<evidence type="ECO:0000313" key="2">
    <source>
        <dbReference type="EMBL" id="CAL8132728.1"/>
    </source>
</evidence>